<sequence length="180" mass="20186">MQRLTASRLMALMAPILVLTIVQAAALAHGSPTEQQQHRASRLRRDVPDILLPDVLHDGRRKRGIPAATASRPGRSCIKFDEAALQELAGLLNDAELSQAAPTSLAKRFFDSLVRPVPINNGRRKRFLDSLVPARSIYNGKRKRFYDSLVRPSSFFNRAARRMARGDLVRDERLGARFEC</sequence>
<dbReference type="WBParaSite" id="maker-uti_cns_0003583-snap-gene-0.3-mRNA-1">
    <property type="protein sequence ID" value="maker-uti_cns_0003583-snap-gene-0.3-mRNA-1"/>
    <property type="gene ID" value="maker-uti_cns_0003583-snap-gene-0.3"/>
</dbReference>
<accession>A0A1I8GYW4</accession>
<reference evidence="3" key="1">
    <citation type="submission" date="2016-11" db="UniProtKB">
        <authorList>
            <consortium name="WormBaseParasite"/>
        </authorList>
    </citation>
    <scope>IDENTIFICATION</scope>
</reference>
<feature type="chain" id="PRO_5009319741" evidence="1">
    <location>
        <begin position="31"/>
        <end position="180"/>
    </location>
</feature>
<keyword evidence="1" id="KW-0732">Signal</keyword>
<protein>
    <submittedName>
        <fullName evidence="3">Uncharacterized protein</fullName>
    </submittedName>
</protein>
<dbReference type="AlphaFoldDB" id="A0A1I8GYW4"/>
<organism evidence="2 3">
    <name type="scientific">Macrostomum lignano</name>
    <dbReference type="NCBI Taxonomy" id="282301"/>
    <lineage>
        <taxon>Eukaryota</taxon>
        <taxon>Metazoa</taxon>
        <taxon>Spiralia</taxon>
        <taxon>Lophotrochozoa</taxon>
        <taxon>Platyhelminthes</taxon>
        <taxon>Rhabditophora</taxon>
        <taxon>Macrostomorpha</taxon>
        <taxon>Macrostomida</taxon>
        <taxon>Macrostomidae</taxon>
        <taxon>Macrostomum</taxon>
    </lineage>
</organism>
<feature type="signal peptide" evidence="1">
    <location>
        <begin position="1"/>
        <end position="30"/>
    </location>
</feature>
<evidence type="ECO:0000256" key="1">
    <source>
        <dbReference type="SAM" id="SignalP"/>
    </source>
</evidence>
<evidence type="ECO:0000313" key="2">
    <source>
        <dbReference type="Proteomes" id="UP000095280"/>
    </source>
</evidence>
<evidence type="ECO:0000313" key="3">
    <source>
        <dbReference type="WBParaSite" id="maker-uti_cns_0003583-snap-gene-0.3-mRNA-1"/>
    </source>
</evidence>
<keyword evidence="2" id="KW-1185">Reference proteome</keyword>
<proteinExistence type="predicted"/>
<dbReference type="Proteomes" id="UP000095280">
    <property type="component" value="Unplaced"/>
</dbReference>
<name>A0A1I8GYW4_9PLAT</name>